<name>A0A6M3ZBV3_BACSU</name>
<evidence type="ECO:0000313" key="1">
    <source>
        <dbReference type="EMBL" id="QJP88568.1"/>
    </source>
</evidence>
<dbReference type="AlphaFoldDB" id="A0A6M3ZBV3"/>
<dbReference type="RefSeq" id="WP_121572586.1">
    <property type="nucleotide sequence ID" value="NZ_CP051860.2"/>
</dbReference>
<gene>
    <name evidence="1" type="ORF">HIR78_11245</name>
</gene>
<proteinExistence type="predicted"/>
<protein>
    <submittedName>
        <fullName evidence="1">Uncharacterized protein</fullName>
    </submittedName>
</protein>
<reference evidence="1" key="1">
    <citation type="submission" date="2020-04" db="EMBL/GenBank/DDBJ databases">
        <title>Phage recombination drives evolution of spore-forming Bacilli.</title>
        <authorList>
            <person name="Dragos A."/>
            <person name="Kovacs A.T."/>
        </authorList>
    </citation>
    <scope>NUCLEOTIDE SEQUENCE</scope>
    <source>
        <strain evidence="1">168</strain>
    </source>
</reference>
<sequence>MFKTEVNEFSHKIKSFNEKFLTNFEQNINKMLDPLDFKYKSVMISHGFPPNGNVPLRLTIDVAKIFDYSEGDKEKEFYYLLFKYYDHFRVKYLLKSWSNIDWLKRRVPLLEEAVFAHNNDLFFLSIPIFLSQLEGAIADGTGHVGKMNFSLVKDKLKSILVNQKLFNYDKEIEEFYIETVLNGFEHNQNIPVFSRHAILHGGDIEYGTKENSLKAIILFDYIIKKIEKESRGQTIVN</sequence>
<accession>A0A6M3ZBV3</accession>
<dbReference type="EMBL" id="CP052842">
    <property type="protein sequence ID" value="QJP88568.1"/>
    <property type="molecule type" value="Genomic_DNA"/>
</dbReference>
<organism evidence="1">
    <name type="scientific">Bacillus subtilis (strain 168)</name>
    <dbReference type="NCBI Taxonomy" id="224308"/>
    <lineage>
        <taxon>Bacteria</taxon>
        <taxon>Bacillati</taxon>
        <taxon>Bacillota</taxon>
        <taxon>Bacilli</taxon>
        <taxon>Bacillales</taxon>
        <taxon>Bacillaceae</taxon>
        <taxon>Bacillus</taxon>
    </lineage>
</organism>